<dbReference type="InParanoid" id="A0A6P8J4B1"/>
<feature type="compositionally biased region" description="Gly residues" evidence="1">
    <location>
        <begin position="27"/>
        <end position="37"/>
    </location>
</feature>
<dbReference type="RefSeq" id="XP_031574866.1">
    <property type="nucleotide sequence ID" value="XM_031719006.1"/>
</dbReference>
<protein>
    <submittedName>
        <fullName evidence="4">Uncharacterized protein LOC116308552</fullName>
    </submittedName>
</protein>
<reference evidence="4" key="1">
    <citation type="submission" date="2025-08" db="UniProtKB">
        <authorList>
            <consortium name="RefSeq"/>
        </authorList>
    </citation>
    <scope>IDENTIFICATION</scope>
    <source>
        <tissue evidence="4">Tentacle</tissue>
    </source>
</reference>
<feature type="signal peptide" evidence="2">
    <location>
        <begin position="1"/>
        <end position="22"/>
    </location>
</feature>
<dbReference type="OrthoDB" id="5980977at2759"/>
<proteinExistence type="predicted"/>
<evidence type="ECO:0000313" key="4">
    <source>
        <dbReference type="RefSeq" id="XP_031574866.1"/>
    </source>
</evidence>
<keyword evidence="2" id="KW-0732">Signal</keyword>
<evidence type="ECO:0000256" key="2">
    <source>
        <dbReference type="SAM" id="SignalP"/>
    </source>
</evidence>
<dbReference type="Proteomes" id="UP000515163">
    <property type="component" value="Unplaced"/>
</dbReference>
<dbReference type="GeneID" id="116308552"/>
<feature type="region of interest" description="Disordered" evidence="1">
    <location>
        <begin position="27"/>
        <end position="66"/>
    </location>
</feature>
<feature type="chain" id="PRO_5028006652" evidence="2">
    <location>
        <begin position="23"/>
        <end position="190"/>
    </location>
</feature>
<dbReference type="AlphaFoldDB" id="A0A6P8J4B1"/>
<keyword evidence="3" id="KW-1185">Reference proteome</keyword>
<dbReference type="KEGG" id="aten:116308552"/>
<accession>A0A6P8J4B1</accession>
<name>A0A6P8J4B1_ACTTE</name>
<evidence type="ECO:0000313" key="3">
    <source>
        <dbReference type="Proteomes" id="UP000515163"/>
    </source>
</evidence>
<evidence type="ECO:0000256" key="1">
    <source>
        <dbReference type="SAM" id="MobiDB-lite"/>
    </source>
</evidence>
<organism evidence="3 4">
    <name type="scientific">Actinia tenebrosa</name>
    <name type="common">Australian red waratah sea anemone</name>
    <dbReference type="NCBI Taxonomy" id="6105"/>
    <lineage>
        <taxon>Eukaryota</taxon>
        <taxon>Metazoa</taxon>
        <taxon>Cnidaria</taxon>
        <taxon>Anthozoa</taxon>
        <taxon>Hexacorallia</taxon>
        <taxon>Actiniaria</taxon>
        <taxon>Actiniidae</taxon>
        <taxon>Actinia</taxon>
    </lineage>
</organism>
<gene>
    <name evidence="4" type="primary">LOC116308552</name>
</gene>
<sequence length="190" mass="21768">MNMKILLLLIVISVVLVQFADSAYRGRGGGRSRGGGFRRSSSTRTSRSRTRRSFSPPGSSRVYKNTPIPVYTSKSPVIIPQTKLGSRSNLGRNVFFGYMFYRYGLMGAPVYRRRYPIHRSTVEIPDERAIRVNFTKEIMLDSNGTICLNSTKNYTIAPDKNERVRLKQEFIVSVTLKNSTEFYSNNRYRD</sequence>